<feature type="transmembrane region" description="Helical" evidence="5">
    <location>
        <begin position="36"/>
        <end position="54"/>
    </location>
</feature>
<evidence type="ECO:0000256" key="4">
    <source>
        <dbReference type="ARBA" id="ARBA00023136"/>
    </source>
</evidence>
<proteinExistence type="predicted"/>
<feature type="transmembrane region" description="Helical" evidence="5">
    <location>
        <begin position="94"/>
        <end position="109"/>
    </location>
</feature>
<evidence type="ECO:0000256" key="1">
    <source>
        <dbReference type="ARBA" id="ARBA00004141"/>
    </source>
</evidence>
<evidence type="ECO:0000313" key="7">
    <source>
        <dbReference type="EMBL" id="QGT51267.1"/>
    </source>
</evidence>
<dbReference type="EMBL" id="MN577573">
    <property type="protein sequence ID" value="QGT51267.1"/>
    <property type="molecule type" value="Genomic_DNA"/>
</dbReference>
<accession>A0A650EN32</accession>
<feature type="domain" description="O-antigen ligase-related" evidence="6">
    <location>
        <begin position="188"/>
        <end position="330"/>
    </location>
</feature>
<keyword evidence="3 5" id="KW-1133">Transmembrane helix</keyword>
<evidence type="ECO:0000256" key="2">
    <source>
        <dbReference type="ARBA" id="ARBA00022692"/>
    </source>
</evidence>
<protein>
    <recommendedName>
        <fullName evidence="6">O-antigen ligase-related domain-containing protein</fullName>
    </recommendedName>
</protein>
<dbReference type="AlphaFoldDB" id="A0A650EN32"/>
<feature type="transmembrane region" description="Helical" evidence="5">
    <location>
        <begin position="61"/>
        <end position="82"/>
    </location>
</feature>
<dbReference type="Pfam" id="PF04932">
    <property type="entry name" value="Wzy_C"/>
    <property type="match status" value="1"/>
</dbReference>
<feature type="transmembrane region" description="Helical" evidence="5">
    <location>
        <begin position="345"/>
        <end position="366"/>
    </location>
</feature>
<dbReference type="InterPro" id="IPR051533">
    <property type="entry name" value="WaaL-like"/>
</dbReference>
<sequence length="400" mass="44995">MMNETNKQPISVDCILVCLYFTALPLTVVTTPWGSLLKLISIPIAVILGARLLLGRCHFTLNYIHFTYTVYILYTVALLLMYRNESSVTITKDMALGLLMLIMISVRIYNEREREWMETAWIIVGVVCVIAALTSTESLSKTESRAVIRIFGFEEDQNHFCAYFIMAMLVSIKRILQRRKFYPLYILLIILSFYSIFKTGSRGGLIGVLAGIFVYILLGMKNIKSRIAITIVGVLVGVAVITVVFPNLPEDVRERYSVESVMESGGTGRFEIWGYLLNYTARSSGRMIHGSGVFSSNEILSKAGFLNGVAHNAYIQVLSDEGIIGLFLFLTVIAACLIRTVGRQTLYVCAFISLLAFSMSLTFYVFKPYLNIMMMCAMTFEKDLPENVLRTTQRGDQNNV</sequence>
<comment type="subcellular location">
    <subcellularLocation>
        <location evidence="1">Membrane</location>
        <topology evidence="1">Multi-pass membrane protein</topology>
    </subcellularLocation>
</comment>
<name>A0A650EN32_9FIRM</name>
<feature type="transmembrane region" description="Helical" evidence="5">
    <location>
        <begin position="227"/>
        <end position="248"/>
    </location>
</feature>
<keyword evidence="4 5" id="KW-0472">Membrane</keyword>
<feature type="transmembrane region" description="Helical" evidence="5">
    <location>
        <begin position="12"/>
        <end position="30"/>
    </location>
</feature>
<feature type="transmembrane region" description="Helical" evidence="5">
    <location>
        <begin position="203"/>
        <end position="220"/>
    </location>
</feature>
<organism evidence="7">
    <name type="scientific">uncultured Bacillota bacterium</name>
    <dbReference type="NCBI Taxonomy" id="344338"/>
    <lineage>
        <taxon>Bacteria</taxon>
        <taxon>Bacillati</taxon>
        <taxon>Bacillota</taxon>
        <taxon>environmental samples</taxon>
    </lineage>
</organism>
<evidence type="ECO:0000256" key="5">
    <source>
        <dbReference type="SAM" id="Phobius"/>
    </source>
</evidence>
<dbReference type="PANTHER" id="PTHR37422:SF13">
    <property type="entry name" value="LIPOPOLYSACCHARIDE BIOSYNTHESIS PROTEIN PA4999-RELATED"/>
    <property type="match status" value="1"/>
</dbReference>
<keyword evidence="2 5" id="KW-0812">Transmembrane</keyword>
<feature type="transmembrane region" description="Helical" evidence="5">
    <location>
        <begin position="322"/>
        <end position="338"/>
    </location>
</feature>
<reference evidence="7" key="1">
    <citation type="journal article" date="2020" name="J. ISSAAS">
        <title>Lactobacilli and other gastrointestinal microbiota of Peromyscus leucopus, reservoir host for agents of Lyme disease and other zoonoses in North America.</title>
        <authorList>
            <person name="Milovic A."/>
            <person name="Bassam K."/>
            <person name="Shao H."/>
            <person name="Chatzistamou I."/>
            <person name="Tufts D.M."/>
            <person name="Diuk-Wasser M."/>
            <person name="Barbour A.G."/>
        </authorList>
    </citation>
    <scope>NUCLEOTIDE SEQUENCE</scope>
    <source>
        <strain evidence="7">LL40</strain>
    </source>
</reference>
<evidence type="ECO:0000259" key="6">
    <source>
        <dbReference type="Pfam" id="PF04932"/>
    </source>
</evidence>
<gene>
    <name evidence="7" type="ORF">Firmicute1046_3430</name>
</gene>
<dbReference type="GO" id="GO:0016020">
    <property type="term" value="C:membrane"/>
    <property type="evidence" value="ECO:0007669"/>
    <property type="project" value="UniProtKB-SubCell"/>
</dbReference>
<dbReference type="PANTHER" id="PTHR37422">
    <property type="entry name" value="TEICHURONIC ACID BIOSYNTHESIS PROTEIN TUAE"/>
    <property type="match status" value="1"/>
</dbReference>
<feature type="transmembrane region" description="Helical" evidence="5">
    <location>
        <begin position="181"/>
        <end position="197"/>
    </location>
</feature>
<dbReference type="InterPro" id="IPR007016">
    <property type="entry name" value="O-antigen_ligase-rel_domated"/>
</dbReference>
<evidence type="ECO:0000256" key="3">
    <source>
        <dbReference type="ARBA" id="ARBA00022989"/>
    </source>
</evidence>